<keyword evidence="3" id="KW-0227">DNA damage</keyword>
<keyword evidence="2" id="KW-0677">Repeat</keyword>
<dbReference type="EMBL" id="GEDC01029382">
    <property type="protein sequence ID" value="JAS07916.1"/>
    <property type="molecule type" value="Transcribed_RNA"/>
</dbReference>
<dbReference type="InterPro" id="IPR002706">
    <property type="entry name" value="Xrcc1_N"/>
</dbReference>
<sequence length="648" mass="73885">MAPIQIDRVISVNSEDAAFPATNLLNNNNNKWKCKIGENQATIVLQLKEPTLINAIDVGNAHSAFIEVLVGKCSSPNKNFQVLLTTSTLMSVRDSKYGNNVNGVTFFRNSDLLKPIVDEKWDQIKIVCTQPFNKHVKYGLSFIVFHGLVNKNNEESTLGHFNLKKVESDSNIRAGRWFTKRKELEKAVTPLTAAAAIREASTPTGISLAKHKKITKAGTPLNGKTKDKKKKQILEMMGREEEDQDDSDKDPDYQVESEGSEYDLSYDWEDSPNVKRKPVLHKLNANKLLDIPSTSTSNTRRTPKRMSNNMRSHKKTKKCKMDVPPRIIKPQKPFNMLMKDVTLVISGYKNPLRGSLQSKAMSMGSKYKKDWDNTCTHLVCAFPNTPKFNQVRGKGKIVKKDWVEDCHDQRKRLPWRRYALDLNDQEKPESEEEIFEETSDKNAHIFELGIRRRTVSDGSDGSVTEDEIEGYALDLNDQGKPESEEEICEETSDKNVHIMELGIRRRTVSDCSDGSVTEDEIEGAGISNLKAKSPVVNSCNKELEIERNGEEEIEWNFCNVLETFEDVRFYISNSLNKEESSRIQSYLSEEKAIIMEKLSTKVQYFITDKEEEADEVKKLFISPTSVRPCWIWDSKKVHHPLPTVYCSW</sequence>
<feature type="domain" description="BRCT" evidence="7">
    <location>
        <begin position="559"/>
        <end position="634"/>
    </location>
</feature>
<accession>A0A1B6C320</accession>
<dbReference type="GO" id="GO:0006284">
    <property type="term" value="P:base-excision repair"/>
    <property type="evidence" value="ECO:0007669"/>
    <property type="project" value="InterPro"/>
</dbReference>
<dbReference type="Pfam" id="PF01834">
    <property type="entry name" value="XRCC1_N"/>
    <property type="match status" value="1"/>
</dbReference>
<name>A0A1B6C320_9HEMI</name>
<comment type="subcellular location">
    <subcellularLocation>
        <location evidence="1">Nucleus</location>
    </subcellularLocation>
</comment>
<protein>
    <recommendedName>
        <fullName evidence="7">BRCT domain-containing protein</fullName>
    </recommendedName>
</protein>
<reference evidence="8" key="1">
    <citation type="submission" date="2015-12" db="EMBL/GenBank/DDBJ databases">
        <title>De novo transcriptome assembly of four potential Pierce s Disease insect vectors from Arizona vineyards.</title>
        <authorList>
            <person name="Tassone E.E."/>
        </authorList>
    </citation>
    <scope>NUCLEOTIDE SEQUENCE</scope>
</reference>
<dbReference type="SUPFAM" id="SSF49785">
    <property type="entry name" value="Galactose-binding domain-like"/>
    <property type="match status" value="1"/>
</dbReference>
<dbReference type="SMART" id="SM00292">
    <property type="entry name" value="BRCT"/>
    <property type="match status" value="2"/>
</dbReference>
<dbReference type="SUPFAM" id="SSF52113">
    <property type="entry name" value="BRCT domain"/>
    <property type="match status" value="2"/>
</dbReference>
<organism evidence="8">
    <name type="scientific">Clastoptera arizonana</name>
    <name type="common">Arizona spittle bug</name>
    <dbReference type="NCBI Taxonomy" id="38151"/>
    <lineage>
        <taxon>Eukaryota</taxon>
        <taxon>Metazoa</taxon>
        <taxon>Ecdysozoa</taxon>
        <taxon>Arthropoda</taxon>
        <taxon>Hexapoda</taxon>
        <taxon>Insecta</taxon>
        <taxon>Pterygota</taxon>
        <taxon>Neoptera</taxon>
        <taxon>Paraneoptera</taxon>
        <taxon>Hemiptera</taxon>
        <taxon>Auchenorrhyncha</taxon>
        <taxon>Cercopoidea</taxon>
        <taxon>Clastopteridae</taxon>
        <taxon>Clastoptera</taxon>
    </lineage>
</organism>
<feature type="region of interest" description="Disordered" evidence="6">
    <location>
        <begin position="238"/>
        <end position="268"/>
    </location>
</feature>
<dbReference type="GO" id="GO:0000012">
    <property type="term" value="P:single strand break repair"/>
    <property type="evidence" value="ECO:0007669"/>
    <property type="project" value="InterPro"/>
</dbReference>
<evidence type="ECO:0000256" key="6">
    <source>
        <dbReference type="SAM" id="MobiDB-lite"/>
    </source>
</evidence>
<dbReference type="GO" id="GO:0005634">
    <property type="term" value="C:nucleus"/>
    <property type="evidence" value="ECO:0007669"/>
    <property type="project" value="UniProtKB-SubCell"/>
</dbReference>
<dbReference type="FunFam" id="3.40.50.10190:FF:000008">
    <property type="entry name" value="X-ray repair cross complementing 1"/>
    <property type="match status" value="1"/>
</dbReference>
<evidence type="ECO:0000313" key="8">
    <source>
        <dbReference type="EMBL" id="JAS07916.1"/>
    </source>
</evidence>
<evidence type="ECO:0000256" key="4">
    <source>
        <dbReference type="ARBA" id="ARBA00023204"/>
    </source>
</evidence>
<dbReference type="CDD" id="cd17725">
    <property type="entry name" value="BRCT_XRCC1_rpt1"/>
    <property type="match status" value="1"/>
</dbReference>
<dbReference type="GO" id="GO:0006303">
    <property type="term" value="P:double-strand break repair via nonhomologous end joining"/>
    <property type="evidence" value="ECO:0007669"/>
    <property type="project" value="InterPro"/>
</dbReference>
<dbReference type="Pfam" id="PF00533">
    <property type="entry name" value="BRCT"/>
    <property type="match status" value="1"/>
</dbReference>
<feature type="compositionally biased region" description="Acidic residues" evidence="6">
    <location>
        <begin position="240"/>
        <end position="268"/>
    </location>
</feature>
<dbReference type="PROSITE" id="PS50172">
    <property type="entry name" value="BRCT"/>
    <property type="match status" value="2"/>
</dbReference>
<dbReference type="Gene3D" id="3.40.50.10190">
    <property type="entry name" value="BRCT domain"/>
    <property type="match status" value="2"/>
</dbReference>
<evidence type="ECO:0000256" key="2">
    <source>
        <dbReference type="ARBA" id="ARBA00022737"/>
    </source>
</evidence>
<dbReference type="InterPro" id="IPR001357">
    <property type="entry name" value="BRCT_dom"/>
</dbReference>
<proteinExistence type="predicted"/>
<dbReference type="Gene3D" id="2.60.120.260">
    <property type="entry name" value="Galactose-binding domain-like"/>
    <property type="match status" value="1"/>
</dbReference>
<dbReference type="FunFam" id="2.60.120.260:FF:000025">
    <property type="entry name" value="DNA repair protein XRCC1 isoform X1"/>
    <property type="match status" value="1"/>
</dbReference>
<dbReference type="PANTHER" id="PTHR11370">
    <property type="entry name" value="DNA-REPAIR PROTEIN XRCC1"/>
    <property type="match status" value="1"/>
</dbReference>
<keyword evidence="5" id="KW-0539">Nucleus</keyword>
<feature type="domain" description="BRCT" evidence="7">
    <location>
        <begin position="333"/>
        <end position="420"/>
    </location>
</feature>
<evidence type="ECO:0000256" key="3">
    <source>
        <dbReference type="ARBA" id="ARBA00022763"/>
    </source>
</evidence>
<keyword evidence="4" id="KW-0234">DNA repair</keyword>
<dbReference type="AlphaFoldDB" id="A0A1B6C320"/>
<gene>
    <name evidence="8" type="ORF">g.32868</name>
</gene>
<evidence type="ECO:0000256" key="1">
    <source>
        <dbReference type="ARBA" id="ARBA00004123"/>
    </source>
</evidence>
<dbReference type="GO" id="GO:0003684">
    <property type="term" value="F:damaged DNA binding"/>
    <property type="evidence" value="ECO:0007669"/>
    <property type="project" value="InterPro"/>
</dbReference>
<dbReference type="InterPro" id="IPR045080">
    <property type="entry name" value="BRCT_XRCC1_rpt1"/>
</dbReference>
<evidence type="ECO:0000256" key="5">
    <source>
        <dbReference type="ARBA" id="ARBA00023242"/>
    </source>
</evidence>
<dbReference type="InterPro" id="IPR008979">
    <property type="entry name" value="Galactose-bd-like_sf"/>
</dbReference>
<dbReference type="InterPro" id="IPR036420">
    <property type="entry name" value="BRCT_dom_sf"/>
</dbReference>
<dbReference type="PANTHER" id="PTHR11370:SF5">
    <property type="entry name" value="DNA REPAIR PROTEIN XRCC1"/>
    <property type="match status" value="1"/>
</dbReference>
<evidence type="ECO:0000259" key="7">
    <source>
        <dbReference type="PROSITE" id="PS50172"/>
    </source>
</evidence>
<feature type="region of interest" description="Disordered" evidence="6">
    <location>
        <begin position="290"/>
        <end position="320"/>
    </location>
</feature>